<dbReference type="AlphaFoldDB" id="A0A3D9L5G2"/>
<dbReference type="Proteomes" id="UP000256779">
    <property type="component" value="Unassembled WGS sequence"/>
</dbReference>
<feature type="domain" description="Sulfatase N-terminal" evidence="3">
    <location>
        <begin position="35"/>
        <end position="399"/>
    </location>
</feature>
<evidence type="ECO:0000256" key="2">
    <source>
        <dbReference type="ARBA" id="ARBA00022801"/>
    </source>
</evidence>
<dbReference type="PANTHER" id="PTHR42693:SF53">
    <property type="entry name" value="ENDO-4-O-SULFATASE"/>
    <property type="match status" value="1"/>
</dbReference>
<dbReference type="OrthoDB" id="9789742at2"/>
<dbReference type="CDD" id="cd16034">
    <property type="entry name" value="sulfatase_like"/>
    <property type="match status" value="1"/>
</dbReference>
<dbReference type="Gene3D" id="3.30.1120.10">
    <property type="match status" value="1"/>
</dbReference>
<protein>
    <submittedName>
        <fullName evidence="4">Arylsulfatase A-like enzyme</fullName>
    </submittedName>
</protein>
<evidence type="ECO:0000313" key="4">
    <source>
        <dbReference type="EMBL" id="REE01149.1"/>
    </source>
</evidence>
<reference evidence="4 5" key="1">
    <citation type="submission" date="2018-07" db="EMBL/GenBank/DDBJ databases">
        <title>Genomic Encyclopedia of Type Strains, Phase IV (KMG-IV): sequencing the most valuable type-strain genomes for metagenomic binning, comparative biology and taxonomic classification.</title>
        <authorList>
            <person name="Goeker M."/>
        </authorList>
    </citation>
    <scope>NUCLEOTIDE SEQUENCE [LARGE SCALE GENOMIC DNA]</scope>
    <source>
        <strain evidence="4 5">DSM 4134</strain>
    </source>
</reference>
<keyword evidence="5" id="KW-1185">Reference proteome</keyword>
<dbReference type="RefSeq" id="WP_115867235.1">
    <property type="nucleotide sequence ID" value="NZ_QREG01000004.1"/>
</dbReference>
<dbReference type="InterPro" id="IPR000917">
    <property type="entry name" value="Sulfatase_N"/>
</dbReference>
<comment type="caution">
    <text evidence="4">The sequence shown here is derived from an EMBL/GenBank/DDBJ whole genome shotgun (WGS) entry which is preliminary data.</text>
</comment>
<accession>A0A3D9L5G2</accession>
<proteinExistence type="inferred from homology"/>
<gene>
    <name evidence="4" type="ORF">C7460_104169</name>
</gene>
<dbReference type="PROSITE" id="PS51257">
    <property type="entry name" value="PROKAR_LIPOPROTEIN"/>
    <property type="match status" value="1"/>
</dbReference>
<organism evidence="4 5">
    <name type="scientific">Marinoscillum furvescens DSM 4134</name>
    <dbReference type="NCBI Taxonomy" id="1122208"/>
    <lineage>
        <taxon>Bacteria</taxon>
        <taxon>Pseudomonadati</taxon>
        <taxon>Bacteroidota</taxon>
        <taxon>Cytophagia</taxon>
        <taxon>Cytophagales</taxon>
        <taxon>Reichenbachiellaceae</taxon>
        <taxon>Marinoscillum</taxon>
    </lineage>
</organism>
<dbReference type="Pfam" id="PF00884">
    <property type="entry name" value="Sulfatase"/>
    <property type="match status" value="1"/>
</dbReference>
<sequence>MKADKPLFFLSLFLITLLQGCNVSKTGGSSTDARPNVIFIFPDQYRNASLGIWSKPEYEGKIQGKGDPVVTPALDEFASEAVVFSQALSNFPLCSPYRAMLISGMYPNNNGVEANCRKDRKASLKSDIEGVTDVFANNGYDVSYFGKVHWLKNDPLFDEHGTYVGSTLPPGGHYINDYDTYVPPGPDRHGIDYMYQVIKDVHFDPYVYSSDPKLIDGKSDGEQHMPGRFNAEIESEAIIKYLEVTHKQRDPEKPFFMMWSLNPPHNPWTEESTKMEYFDQYTENGTPNLDKLLTHENADHEVGHYAPYYFANVSAVDYYIGRVLDKLEELDLDDNTIIVFSSDHGEMLGSHGKQGKNYPEMESLNIPFMIKWGDRLKHRVEDRIVSVPDVMPTLLGLAGLENKIPESVQGEDFSDLVVSAQETNPKPEAALIMSYKYRGVFTGRYTFVVEEKGGKAKNVFCYDNEKDPYQLERIAPEQLDKELLKDLKTKLADLLVTTNDSWVERGIAKEYLNYN</sequence>
<dbReference type="Gene3D" id="3.40.720.10">
    <property type="entry name" value="Alkaline Phosphatase, subunit A"/>
    <property type="match status" value="1"/>
</dbReference>
<name>A0A3D9L5G2_MARFU</name>
<dbReference type="SUPFAM" id="SSF53649">
    <property type="entry name" value="Alkaline phosphatase-like"/>
    <property type="match status" value="1"/>
</dbReference>
<comment type="similarity">
    <text evidence="1">Belongs to the sulfatase family.</text>
</comment>
<dbReference type="PANTHER" id="PTHR42693">
    <property type="entry name" value="ARYLSULFATASE FAMILY MEMBER"/>
    <property type="match status" value="1"/>
</dbReference>
<evidence type="ECO:0000256" key="1">
    <source>
        <dbReference type="ARBA" id="ARBA00008779"/>
    </source>
</evidence>
<evidence type="ECO:0000259" key="3">
    <source>
        <dbReference type="Pfam" id="PF00884"/>
    </source>
</evidence>
<dbReference type="GO" id="GO:0004065">
    <property type="term" value="F:arylsulfatase activity"/>
    <property type="evidence" value="ECO:0007669"/>
    <property type="project" value="TreeGrafter"/>
</dbReference>
<dbReference type="InterPro" id="IPR017850">
    <property type="entry name" value="Alkaline_phosphatase_core_sf"/>
</dbReference>
<keyword evidence="2" id="KW-0378">Hydrolase</keyword>
<dbReference type="EMBL" id="QREG01000004">
    <property type="protein sequence ID" value="REE01149.1"/>
    <property type="molecule type" value="Genomic_DNA"/>
</dbReference>
<dbReference type="InterPro" id="IPR050738">
    <property type="entry name" value="Sulfatase"/>
</dbReference>
<evidence type="ECO:0000313" key="5">
    <source>
        <dbReference type="Proteomes" id="UP000256779"/>
    </source>
</evidence>